<evidence type="ECO:0000256" key="3">
    <source>
        <dbReference type="ARBA" id="ARBA00022516"/>
    </source>
</evidence>
<keyword evidence="2 10" id="KW-0963">Cytoplasm</keyword>
<proteinExistence type="inferred from homology"/>
<dbReference type="RefSeq" id="WP_338364937.1">
    <property type="nucleotide sequence ID" value="NZ_CAWVOK010000034.1"/>
</dbReference>
<evidence type="ECO:0000313" key="12">
    <source>
        <dbReference type="Proteomes" id="UP001314181"/>
    </source>
</evidence>
<evidence type="ECO:0000256" key="10">
    <source>
        <dbReference type="HAMAP-Rule" id="MF_00019"/>
    </source>
</evidence>
<evidence type="ECO:0000313" key="11">
    <source>
        <dbReference type="EMBL" id="CAK8163586.1"/>
    </source>
</evidence>
<evidence type="ECO:0000256" key="4">
    <source>
        <dbReference type="ARBA" id="ARBA00022679"/>
    </source>
</evidence>
<organism evidence="11 12">
    <name type="scientific">Candidatus Xenohaliotis californiensis</name>
    <dbReference type="NCBI Taxonomy" id="84677"/>
    <lineage>
        <taxon>Bacteria</taxon>
        <taxon>Pseudomonadati</taxon>
        <taxon>Pseudomonadota</taxon>
        <taxon>Alphaproteobacteria</taxon>
        <taxon>Rickettsiales</taxon>
        <taxon>Anaplasmataceae</taxon>
        <taxon>Candidatus Xenohaliotis</taxon>
    </lineage>
</organism>
<comment type="similarity">
    <text evidence="10">Belongs to the PlsX family.</text>
</comment>
<keyword evidence="5 10" id="KW-0443">Lipid metabolism</keyword>
<dbReference type="NCBIfam" id="TIGR00182">
    <property type="entry name" value="plsX"/>
    <property type="match status" value="1"/>
</dbReference>
<evidence type="ECO:0000256" key="5">
    <source>
        <dbReference type="ARBA" id="ARBA00023098"/>
    </source>
</evidence>
<keyword evidence="7 10" id="KW-1208">Phospholipid metabolism</keyword>
<dbReference type="Gene3D" id="3.40.718.10">
    <property type="entry name" value="Isopropylmalate Dehydrogenase"/>
    <property type="match status" value="1"/>
</dbReference>
<evidence type="ECO:0000256" key="6">
    <source>
        <dbReference type="ARBA" id="ARBA00023209"/>
    </source>
</evidence>
<keyword evidence="11" id="KW-0012">Acyltransferase</keyword>
<comment type="catalytic activity">
    <reaction evidence="1 10">
        <text>a fatty acyl-[ACP] + phosphate = an acyl phosphate + holo-[ACP]</text>
        <dbReference type="Rhea" id="RHEA:42292"/>
        <dbReference type="Rhea" id="RHEA-COMP:9685"/>
        <dbReference type="Rhea" id="RHEA-COMP:14125"/>
        <dbReference type="ChEBI" id="CHEBI:43474"/>
        <dbReference type="ChEBI" id="CHEBI:59918"/>
        <dbReference type="ChEBI" id="CHEBI:64479"/>
        <dbReference type="ChEBI" id="CHEBI:138651"/>
        <dbReference type="EC" id="2.3.1.274"/>
    </reaction>
</comment>
<comment type="function">
    <text evidence="10">Catalyzes the reversible formation of acyl-phosphate (acyl-PO(4)) from acyl-[acyl-carrier-protein] (acyl-ACP). This enzyme utilizes acyl-ACP as fatty acyl donor, but not acyl-CoA.</text>
</comment>
<evidence type="ECO:0000256" key="7">
    <source>
        <dbReference type="ARBA" id="ARBA00023264"/>
    </source>
</evidence>
<dbReference type="PANTHER" id="PTHR30100">
    <property type="entry name" value="FATTY ACID/PHOSPHOLIPID SYNTHESIS PROTEIN PLSX"/>
    <property type="match status" value="1"/>
</dbReference>
<sequence>MHSKIKLSIDVMGGDYGALPIIEGADIFLKNHNDVFFNFYGEINTINKALSQFPILAQSSVTIPTTNIVPNDVKPSSVLRSYADSSMRLALNAAKNGETDGIVSPGNTGALMVMAKAFIGTLKNIDRPAMAAVIPSLKKPFIILDVGANITCDAEVMSQLAIMGNSYAKIVLNKQLPSIALLNIGSEAAKGKPEIKRAAQMLKNEVNKLNFMGYIEPNNIFLGDIDVVVTDGFSGNITIKTMEGVAHFLKNTIVQEESRASLRTKIGLYMAKNLFKKLNSKADHRIFNGGLLLGIDNIVVKSHGSADAFASSHAILTAYNAIKHQVNQKISTEIEKFIFE</sequence>
<keyword evidence="6 10" id="KW-0594">Phospholipid biosynthesis</keyword>
<dbReference type="PANTHER" id="PTHR30100:SF1">
    <property type="entry name" value="PHOSPHATE ACYLTRANSFERASE"/>
    <property type="match status" value="1"/>
</dbReference>
<dbReference type="HAMAP" id="MF_00019">
    <property type="entry name" value="PlsX"/>
    <property type="match status" value="1"/>
</dbReference>
<evidence type="ECO:0000256" key="2">
    <source>
        <dbReference type="ARBA" id="ARBA00022490"/>
    </source>
</evidence>
<comment type="subcellular location">
    <subcellularLocation>
        <location evidence="10">Cytoplasm</location>
    </subcellularLocation>
    <text evidence="10">Associated with the membrane possibly through PlsY.</text>
</comment>
<keyword evidence="4 10" id="KW-0808">Transferase</keyword>
<comment type="pathway">
    <text evidence="10">Lipid metabolism; phospholipid metabolism.</text>
</comment>
<dbReference type="SUPFAM" id="SSF53659">
    <property type="entry name" value="Isocitrate/Isopropylmalate dehydrogenase-like"/>
    <property type="match status" value="1"/>
</dbReference>
<gene>
    <name evidence="10 11" type="primary">plsX</name>
    <name evidence="11" type="ORF">CAXC1_80044</name>
</gene>
<dbReference type="GO" id="GO:0043811">
    <property type="term" value="F:phosphate:acyl-[acyl carrier protein] acyltransferase activity"/>
    <property type="evidence" value="ECO:0007669"/>
    <property type="project" value="UniProtKB-EC"/>
</dbReference>
<protein>
    <recommendedName>
        <fullName evidence="8 10">Phosphate acyltransferase</fullName>
        <ecNumber evidence="8 10">2.3.1.274</ecNumber>
    </recommendedName>
    <alternativeName>
        <fullName evidence="10">Acyl-ACP phosphotransacylase</fullName>
    </alternativeName>
    <alternativeName>
        <fullName evidence="10">Acyl-[acyl-carrier-protein]--phosphate acyltransferase</fullName>
    </alternativeName>
    <alternativeName>
        <fullName evidence="10">Phosphate-acyl-ACP acyltransferase</fullName>
    </alternativeName>
</protein>
<reference evidence="11 12" key="1">
    <citation type="submission" date="2024-01" db="EMBL/GenBank/DDBJ databases">
        <authorList>
            <person name="Kunselman E."/>
        </authorList>
    </citation>
    <scope>NUCLEOTIDE SEQUENCE [LARGE SCALE GENOMIC DNA]</scope>
    <source>
        <strain evidence="11">2 abalone samples</strain>
    </source>
</reference>
<dbReference type="Proteomes" id="UP001314181">
    <property type="component" value="Unassembled WGS sequence"/>
</dbReference>
<keyword evidence="12" id="KW-1185">Reference proteome</keyword>
<evidence type="ECO:0000256" key="8">
    <source>
        <dbReference type="ARBA" id="ARBA00024069"/>
    </source>
</evidence>
<comment type="caution">
    <text evidence="11">The sequence shown here is derived from an EMBL/GenBank/DDBJ whole genome shotgun (WGS) entry which is preliminary data.</text>
</comment>
<evidence type="ECO:0000256" key="1">
    <source>
        <dbReference type="ARBA" id="ARBA00001232"/>
    </source>
</evidence>
<comment type="subunit">
    <text evidence="9 10">Homodimer. Probably interacts with PlsY.</text>
</comment>
<dbReference type="PIRSF" id="PIRSF002465">
    <property type="entry name" value="Phsphlp_syn_PlsX"/>
    <property type="match status" value="1"/>
</dbReference>
<dbReference type="Pfam" id="PF02504">
    <property type="entry name" value="FA_synthesis"/>
    <property type="match status" value="1"/>
</dbReference>
<dbReference type="EMBL" id="CAWVOK010000034">
    <property type="protein sequence ID" value="CAK8163586.1"/>
    <property type="molecule type" value="Genomic_DNA"/>
</dbReference>
<keyword evidence="3 10" id="KW-0444">Lipid biosynthesis</keyword>
<dbReference type="InterPro" id="IPR012281">
    <property type="entry name" value="Phospholipid_synth_PlsX-like"/>
</dbReference>
<dbReference type="EC" id="2.3.1.274" evidence="8 10"/>
<name>A0ABP0EZ16_9RICK</name>
<dbReference type="InterPro" id="IPR003664">
    <property type="entry name" value="FA_synthesis"/>
</dbReference>
<accession>A0ABP0EZ16</accession>
<evidence type="ECO:0000256" key="9">
    <source>
        <dbReference type="ARBA" id="ARBA00046608"/>
    </source>
</evidence>